<reference evidence="1 2" key="1">
    <citation type="submission" date="2019-09" db="EMBL/GenBank/DDBJ databases">
        <title>Pimelobacter sp. isolated from Paulinella.</title>
        <authorList>
            <person name="Jeong S.E."/>
        </authorList>
    </citation>
    <scope>NUCLEOTIDE SEQUENCE [LARGE SCALE GENOMIC DNA]</scope>
    <source>
        <strain evidence="1 2">Pch-N</strain>
    </source>
</reference>
<proteinExistence type="predicted"/>
<accession>A0A7J5DYQ4</accession>
<gene>
    <name evidence="1" type="ORF">F9L07_03510</name>
</gene>
<comment type="caution">
    <text evidence="1">The sequence shown here is derived from an EMBL/GenBank/DDBJ whole genome shotgun (WGS) entry which is preliminary data.</text>
</comment>
<evidence type="ECO:0000313" key="1">
    <source>
        <dbReference type="EMBL" id="KAB2811013.1"/>
    </source>
</evidence>
<evidence type="ECO:0000313" key="2">
    <source>
        <dbReference type="Proteomes" id="UP000449906"/>
    </source>
</evidence>
<dbReference type="Proteomes" id="UP000449906">
    <property type="component" value="Unassembled WGS sequence"/>
</dbReference>
<protein>
    <submittedName>
        <fullName evidence="1">Uncharacterized protein</fullName>
    </submittedName>
</protein>
<dbReference type="RefSeq" id="WP_151578567.1">
    <property type="nucleotide sequence ID" value="NZ_WBVM01000001.1"/>
</dbReference>
<organism evidence="1 2">
    <name type="scientific">Nocardioides simplex</name>
    <name type="common">Arthrobacter simplex</name>
    <dbReference type="NCBI Taxonomy" id="2045"/>
    <lineage>
        <taxon>Bacteria</taxon>
        <taxon>Bacillati</taxon>
        <taxon>Actinomycetota</taxon>
        <taxon>Actinomycetes</taxon>
        <taxon>Propionibacteriales</taxon>
        <taxon>Nocardioidaceae</taxon>
        <taxon>Pimelobacter</taxon>
    </lineage>
</organism>
<sequence length="95" mass="10738">MSNETPLRGRPTLRTRGRRRVGGIICRRRGHRPVLVERHYDVSTGPVELVGEGRDLLSDLTFPVLGRRAEERHGRAVICRRCLAPCGDTIPEVTR</sequence>
<dbReference type="EMBL" id="WBVM01000001">
    <property type="protein sequence ID" value="KAB2811013.1"/>
    <property type="molecule type" value="Genomic_DNA"/>
</dbReference>
<dbReference type="AlphaFoldDB" id="A0A7J5DYQ4"/>
<name>A0A7J5DYQ4_NOCSI</name>